<dbReference type="EMBL" id="JACONT010000004">
    <property type="protein sequence ID" value="MBC3940740.1"/>
    <property type="molecule type" value="Genomic_DNA"/>
</dbReference>
<keyword evidence="2" id="KW-1185">Reference proteome</keyword>
<name>A0ABR7AJV9_9SPHN</name>
<dbReference type="RefSeq" id="WP_187502520.1">
    <property type="nucleotide sequence ID" value="NZ_CP162536.1"/>
</dbReference>
<protein>
    <submittedName>
        <fullName evidence="1">DUF4169 family protein</fullName>
    </submittedName>
</protein>
<gene>
    <name evidence="1" type="ORF">H8S47_03450</name>
</gene>
<accession>A0ABR7AJV9</accession>
<evidence type="ECO:0000313" key="2">
    <source>
        <dbReference type="Proteomes" id="UP000597613"/>
    </source>
</evidence>
<dbReference type="Proteomes" id="UP000597613">
    <property type="component" value="Unassembled WGS sequence"/>
</dbReference>
<reference evidence="1 2" key="1">
    <citation type="submission" date="2020-08" db="EMBL/GenBank/DDBJ databases">
        <title>Putative novel bacterial strains isolated from necrotic wheat leaf tissues caused by Xanthomonas translucens.</title>
        <authorList>
            <person name="Tambong J.T."/>
        </authorList>
    </citation>
    <scope>NUCLEOTIDE SEQUENCE [LARGE SCALE GENOMIC DNA]</scope>
    <source>
        <strain evidence="2">DOAB 1063</strain>
    </source>
</reference>
<sequence length="66" mass="7146">MGEVISLRLARKQRARAEAAARADQNRRAFGRTAAEKAAEAAVKARVDRTLDGARLDSPIPGDRSE</sequence>
<dbReference type="Pfam" id="PF13770">
    <property type="entry name" value="DUF4169"/>
    <property type="match status" value="1"/>
</dbReference>
<evidence type="ECO:0000313" key="1">
    <source>
        <dbReference type="EMBL" id="MBC3940740.1"/>
    </source>
</evidence>
<organism evidence="1 2">
    <name type="scientific">Sphingomonas albertensis</name>
    <dbReference type="NCBI Taxonomy" id="2762591"/>
    <lineage>
        <taxon>Bacteria</taxon>
        <taxon>Pseudomonadati</taxon>
        <taxon>Pseudomonadota</taxon>
        <taxon>Alphaproteobacteria</taxon>
        <taxon>Sphingomonadales</taxon>
        <taxon>Sphingomonadaceae</taxon>
        <taxon>Sphingomonas</taxon>
    </lineage>
</organism>
<dbReference type="InterPro" id="IPR025227">
    <property type="entry name" value="DUF4169"/>
</dbReference>
<comment type="caution">
    <text evidence="1">The sequence shown here is derived from an EMBL/GenBank/DDBJ whole genome shotgun (WGS) entry which is preliminary data.</text>
</comment>
<proteinExistence type="predicted"/>